<evidence type="ECO:0000259" key="2">
    <source>
        <dbReference type="Pfam" id="PF13542"/>
    </source>
</evidence>
<dbReference type="Proteomes" id="UP001629274">
    <property type="component" value="Unassembled WGS sequence"/>
</dbReference>
<dbReference type="EMBL" id="JAQQDR010000002">
    <property type="protein sequence ID" value="MFM0237774.1"/>
    <property type="molecule type" value="Genomic_DNA"/>
</dbReference>
<dbReference type="CDD" id="cd00090">
    <property type="entry name" value="HTH_ARSR"/>
    <property type="match status" value="1"/>
</dbReference>
<feature type="domain" description="Transposase IS204/IS1001/IS1096/IS1165 helix-turn-helix" evidence="2">
    <location>
        <begin position="833"/>
        <end position="878"/>
    </location>
</feature>
<evidence type="ECO:0000313" key="3">
    <source>
        <dbReference type="EMBL" id="MFM0237774.1"/>
    </source>
</evidence>
<gene>
    <name evidence="3" type="ORF">PQR03_06495</name>
</gene>
<accession>A0ABW9BCK7</accession>
<dbReference type="InterPro" id="IPR011991">
    <property type="entry name" value="ArsR-like_HTH"/>
</dbReference>
<reference evidence="3 4" key="1">
    <citation type="journal article" date="2024" name="Chem. Sci.">
        <title>Discovery of megapolipeptins by genome mining of a Burkholderiales bacteria collection.</title>
        <authorList>
            <person name="Paulo B.S."/>
            <person name="Recchia M.J.J."/>
            <person name="Lee S."/>
            <person name="Fergusson C.H."/>
            <person name="Romanowski S.B."/>
            <person name="Hernandez A."/>
            <person name="Krull N."/>
            <person name="Liu D.Y."/>
            <person name="Cavanagh H."/>
            <person name="Bos A."/>
            <person name="Gray C.A."/>
            <person name="Murphy B.T."/>
            <person name="Linington R.G."/>
            <person name="Eustaquio A.S."/>
        </authorList>
    </citation>
    <scope>NUCLEOTIDE SEQUENCE [LARGE SCALE GENOMIC DNA]</scope>
    <source>
        <strain evidence="3 4">RL17-351-BIE-A</strain>
    </source>
</reference>
<feature type="compositionally biased region" description="Polar residues" evidence="1">
    <location>
        <begin position="38"/>
        <end position="48"/>
    </location>
</feature>
<sequence>MKISNGDSSYHVKQDSYASGEDASVSQEDTESSVDKSGASSAPSQDTSQADRAKKLPIDPQPLAQRSAAAASTPSRSSGTDSARTAGSGRSSGTTSTAATLSRGATGTTPSTGGADITHSDTLPGATAAEFTDLLKEYDTGDHAAHKNSDRNMEIATYMEFGVGLEMTGYPPDVVRFEKSQLDVRGLLVDLPLSQREFYGSALATLSAAYKLETDPKKRLAILEKALELDGVIRNASARAANDPVDRVLSIFQPPMGEGYLSLSGREDVDRLARLQEDFLDARDPAERKAIFKLAVEIKARLQQLIGIAVNVDQYGQLEQWEEANKEVDRILKEAEAQTDPAKRYELIGRQLFQITPGQDRLKDKVLLAFTQRMYTSAELRNKLNAWHIQVTGPLNAHGVGGPKRYTDILGKLPPVSDDYVRDLSDLYTDVLSDTSHRNHSITPKVRAARLATQILEGVMRVMLEMTPIGFLADQIPSTLPDNVRMGLEFGGMMLDLITGAGVGKQVGRGAKALAAAARKTELDNLAGKVVRAGGKGLVDDASERIARETLADERLSPEAKATAQVLERKALVETGPAVDPVSELAHEAVGINSYGSLATYADPHVVPGSLRRGAQPGILEDSKGDRYIELGGKAYRVRFDRDNDTWRVFDPAASWRPQYPVRLNEKTNTWEVHGDVGLMGGKPKISDGVVQEIVRLLKEGDMSQQQIATRMGVSMAFVRNTASDYSIRQSAPGSVRNQPIPPATREEAIRLLREGDLSRSDIAARLGISRAFVSTLAKSNNIAVLANTISPEIRLQVEKLLAEGSLSTTEIGRKVGISANSVLNIRSGMKSLPAHRWHRKITAAVRADIIRQLTEGASQREVARATGVSWKTVSQIARQERLPVKVLRAPATPEQIDQVFALRGQGKTIRVVASTVDLSETTVKDIWANVNADTYKRSWWDTTPEKRTAVLRQLDQGKAAKEIAKELGLPVETVRGIANQARMARDSLASELLREGQSFTEVADKLGIPPEYVLRLRDKVPPGTHDIHDIHLNSADGAVAEDMFKKGYTREDVAEKLGISLWKAHSLANEYRSKTMDSVMPKQLADLVAALDDQDRTFTTGELARATGLPETTVMVVEREYEMGSIVSHAASPQPGPSHGTASVGVSYEWIRPLTAEQEGQAIRALDDGQRLKQVADGLHVDVAAVERLYEEDLPLVAPADDPIDPLPAAAPAPTTPSTTTRPPATVVLSETDKIEIRKLARDDQLSPEFIANLFEIPLDEVKKVLA</sequence>
<dbReference type="RefSeq" id="WP_408257219.1">
    <property type="nucleotide sequence ID" value="NZ_JAQQCK010000001.1"/>
</dbReference>
<feature type="compositionally biased region" description="Pro residues" evidence="1">
    <location>
        <begin position="1206"/>
        <end position="1216"/>
    </location>
</feature>
<dbReference type="Pfam" id="PF13542">
    <property type="entry name" value="HTH_Tnp_ISL3"/>
    <property type="match status" value="1"/>
</dbReference>
<evidence type="ECO:0000256" key="1">
    <source>
        <dbReference type="SAM" id="MobiDB-lite"/>
    </source>
</evidence>
<name>A0ABW9BCK7_9BURK</name>
<keyword evidence="4" id="KW-1185">Reference proteome</keyword>
<feature type="region of interest" description="Disordered" evidence="1">
    <location>
        <begin position="1201"/>
        <end position="1227"/>
    </location>
</feature>
<feature type="compositionally biased region" description="Low complexity" evidence="1">
    <location>
        <begin position="1217"/>
        <end position="1227"/>
    </location>
</feature>
<comment type="caution">
    <text evidence="3">The sequence shown here is derived from an EMBL/GenBank/DDBJ whole genome shotgun (WGS) entry which is preliminary data.</text>
</comment>
<dbReference type="InterPro" id="IPR032877">
    <property type="entry name" value="Transposase_HTH"/>
</dbReference>
<organism evidence="3 4">
    <name type="scientific">Paraburkholderia phytofirmans</name>
    <dbReference type="NCBI Taxonomy" id="261302"/>
    <lineage>
        <taxon>Bacteria</taxon>
        <taxon>Pseudomonadati</taxon>
        <taxon>Pseudomonadota</taxon>
        <taxon>Betaproteobacteria</taxon>
        <taxon>Burkholderiales</taxon>
        <taxon>Burkholderiaceae</taxon>
        <taxon>Paraburkholderia</taxon>
    </lineage>
</organism>
<feature type="compositionally biased region" description="Low complexity" evidence="1">
    <location>
        <begin position="64"/>
        <end position="115"/>
    </location>
</feature>
<protein>
    <submittedName>
        <fullName evidence="3">Helix-turn-helix domain-containing protein</fullName>
    </submittedName>
</protein>
<feature type="region of interest" description="Disordered" evidence="1">
    <location>
        <begin position="1"/>
        <end position="123"/>
    </location>
</feature>
<evidence type="ECO:0000313" key="4">
    <source>
        <dbReference type="Proteomes" id="UP001629274"/>
    </source>
</evidence>
<proteinExistence type="predicted"/>